<dbReference type="InterPro" id="IPR017853">
    <property type="entry name" value="GH"/>
</dbReference>
<evidence type="ECO:0000259" key="3">
    <source>
        <dbReference type="Pfam" id="PF21317"/>
    </source>
</evidence>
<comment type="similarity">
    <text evidence="1">Belongs to the glycosyl hydrolase 35 family.</text>
</comment>
<dbReference type="Proteomes" id="UP000326759">
    <property type="component" value="Unassembled WGS sequence"/>
</dbReference>
<dbReference type="Pfam" id="PF21317">
    <property type="entry name" value="BetaGal_ABD_1"/>
    <property type="match status" value="1"/>
</dbReference>
<accession>A0A5N5SLX6</accession>
<dbReference type="Gene3D" id="2.60.120.260">
    <property type="entry name" value="Galactose-binding domain-like"/>
    <property type="match status" value="2"/>
</dbReference>
<dbReference type="GO" id="GO:0005975">
    <property type="term" value="P:carbohydrate metabolic process"/>
    <property type="evidence" value="ECO:0007669"/>
    <property type="project" value="InterPro"/>
</dbReference>
<keyword evidence="5" id="KW-1185">Reference proteome</keyword>
<dbReference type="OrthoDB" id="1657402at2759"/>
<feature type="domain" description="Beta-galactosidase 1-like first all-beta" evidence="3">
    <location>
        <begin position="305"/>
        <end position="415"/>
    </location>
</feature>
<protein>
    <submittedName>
        <fullName evidence="4">Beta-galactosidase</fullName>
    </submittedName>
</protein>
<evidence type="ECO:0000259" key="2">
    <source>
        <dbReference type="Pfam" id="PF01301"/>
    </source>
</evidence>
<feature type="non-terminal residue" evidence="4">
    <location>
        <position position="474"/>
    </location>
</feature>
<evidence type="ECO:0000313" key="5">
    <source>
        <dbReference type="Proteomes" id="UP000326759"/>
    </source>
</evidence>
<comment type="caution">
    <text evidence="4">The sequence shown here is derived from an EMBL/GenBank/DDBJ whole genome shotgun (WGS) entry which is preliminary data.</text>
</comment>
<dbReference type="Gene3D" id="3.20.20.80">
    <property type="entry name" value="Glycosidases"/>
    <property type="match status" value="2"/>
</dbReference>
<feature type="domain" description="Glycoside hydrolase 35 catalytic" evidence="2">
    <location>
        <begin position="88"/>
        <end position="261"/>
    </location>
</feature>
<dbReference type="SUPFAM" id="SSF49785">
    <property type="entry name" value="Galactose-binding domain-like"/>
    <property type="match status" value="1"/>
</dbReference>
<feature type="domain" description="Glycoside hydrolase 35 catalytic" evidence="2">
    <location>
        <begin position="2"/>
        <end position="87"/>
    </location>
</feature>
<dbReference type="InterPro" id="IPR001944">
    <property type="entry name" value="Glycoside_Hdrlase_35"/>
</dbReference>
<dbReference type="PANTHER" id="PTHR23421">
    <property type="entry name" value="BETA-GALACTOSIDASE RELATED"/>
    <property type="match status" value="1"/>
</dbReference>
<dbReference type="GO" id="GO:0004553">
    <property type="term" value="F:hydrolase activity, hydrolyzing O-glycosyl compounds"/>
    <property type="evidence" value="ECO:0007669"/>
    <property type="project" value="InterPro"/>
</dbReference>
<evidence type="ECO:0000256" key="1">
    <source>
        <dbReference type="ARBA" id="ARBA00009809"/>
    </source>
</evidence>
<dbReference type="InterPro" id="IPR008979">
    <property type="entry name" value="Galactose-bd-like_sf"/>
</dbReference>
<dbReference type="EMBL" id="SEYY01023295">
    <property type="protein sequence ID" value="KAB7494957.1"/>
    <property type="molecule type" value="Genomic_DNA"/>
</dbReference>
<name>A0A5N5SLX6_9CRUS</name>
<dbReference type="InterPro" id="IPR031330">
    <property type="entry name" value="Gly_Hdrlase_35_cat"/>
</dbReference>
<evidence type="ECO:0000313" key="4">
    <source>
        <dbReference type="EMBL" id="KAB7494957.1"/>
    </source>
</evidence>
<gene>
    <name evidence="4" type="primary">GLB1_3</name>
    <name evidence="4" type="ORF">Anas_08885</name>
</gene>
<dbReference type="AlphaFoldDB" id="A0A5N5SLX6"/>
<dbReference type="PRINTS" id="PR00742">
    <property type="entry name" value="GLHYDRLASE35"/>
</dbReference>
<dbReference type="InterPro" id="IPR048912">
    <property type="entry name" value="BetaGal1-like_ABD1"/>
</dbReference>
<dbReference type="Pfam" id="PF01301">
    <property type="entry name" value="Glyco_hydro_35"/>
    <property type="match status" value="2"/>
</dbReference>
<organism evidence="4 5">
    <name type="scientific">Armadillidium nasatum</name>
    <dbReference type="NCBI Taxonomy" id="96803"/>
    <lineage>
        <taxon>Eukaryota</taxon>
        <taxon>Metazoa</taxon>
        <taxon>Ecdysozoa</taxon>
        <taxon>Arthropoda</taxon>
        <taxon>Crustacea</taxon>
        <taxon>Multicrustacea</taxon>
        <taxon>Malacostraca</taxon>
        <taxon>Eumalacostraca</taxon>
        <taxon>Peracarida</taxon>
        <taxon>Isopoda</taxon>
        <taxon>Oniscidea</taxon>
        <taxon>Crinocheta</taxon>
        <taxon>Armadillidiidae</taxon>
        <taxon>Armadillidium</taxon>
    </lineage>
</organism>
<dbReference type="SUPFAM" id="SSF51445">
    <property type="entry name" value="(Trans)glycosidases"/>
    <property type="match status" value="1"/>
</dbReference>
<proteinExistence type="inferred from homology"/>
<reference evidence="4 5" key="1">
    <citation type="journal article" date="2019" name="PLoS Biol.">
        <title>Sex chromosomes control vertical transmission of feminizing Wolbachia symbionts in an isopod.</title>
        <authorList>
            <person name="Becking T."/>
            <person name="Chebbi M.A."/>
            <person name="Giraud I."/>
            <person name="Moumen B."/>
            <person name="Laverre T."/>
            <person name="Caubet Y."/>
            <person name="Peccoud J."/>
            <person name="Gilbert C."/>
            <person name="Cordaux R."/>
        </authorList>
    </citation>
    <scope>NUCLEOTIDE SEQUENCE [LARGE SCALE GENOMIC DNA]</scope>
    <source>
        <strain evidence="4">ANa2</strain>
        <tissue evidence="4">Whole body excluding digestive tract and cuticle</tissue>
    </source>
</reference>
<sequence length="474" mass="52686">MPFRYISGAIHYFRVHPDDWRDRLRKLRYAGFDTVETYIEWASHEPEPGVYNFEGGLDLLSFLTIANEEGLLAILRPGPYIDAERDMVENEYGSYYACDFYYTSHLKDLAKELLGEDVTLFTTDGSATSYLKCGKIADVYATIDFGPTSDPAQLFEAQRIFEPVGPLVNSEFYPGWLDHWGDPHSTRSSESVADTLDSMLALNASVNVYVFHGGTSFGLSAGSNTGSRFQACPTSYDYDAPLTEAGDPTEKYYAIRNVTQKYVSLPDGPVPGPSEKYAYGDVLLSSTGDVFGLLDGLDTVTDTYPQTFEALSVSNGIVVYSTRIANLLPDPARLSIENIHDRGYVYVDEDFVGIVSREQELYDLPFYGKINQTLTIVAESLGRVCYGSGINDFKGLTTNVTIGDNILSDWNMTPIPLLNSPLLNEAISSLQSKPRQNLRQTTSGDMTFYEGTFNIPTNSSNLQDTFLRLDGWTK</sequence>